<dbReference type="NCBIfam" id="NF002357">
    <property type="entry name" value="PRK01318.2-4"/>
    <property type="match status" value="1"/>
</dbReference>
<dbReference type="HOGENOM" id="CLU_016535_3_1_7"/>
<feature type="transmembrane region" description="Helical" evidence="13">
    <location>
        <begin position="355"/>
        <end position="375"/>
    </location>
</feature>
<gene>
    <name evidence="13" type="primary">yidC</name>
    <name evidence="17" type="ordered locus">HBZC1_09150</name>
</gene>
<keyword evidence="13" id="KW-0997">Cell inner membrane</keyword>
<feature type="transmembrane region" description="Helical" evidence="13">
    <location>
        <begin position="452"/>
        <end position="477"/>
    </location>
</feature>
<dbReference type="InterPro" id="IPR047196">
    <property type="entry name" value="YidC_ALB_C"/>
</dbReference>
<evidence type="ECO:0000256" key="10">
    <source>
        <dbReference type="ARBA" id="ARBA00023186"/>
    </source>
</evidence>
<evidence type="ECO:0000256" key="7">
    <source>
        <dbReference type="ARBA" id="ARBA00022927"/>
    </source>
</evidence>
<evidence type="ECO:0000256" key="13">
    <source>
        <dbReference type="HAMAP-Rule" id="MF_01810"/>
    </source>
</evidence>
<dbReference type="PANTHER" id="PTHR12428:SF65">
    <property type="entry name" value="CYTOCHROME C OXIDASE ASSEMBLY PROTEIN COX18, MITOCHONDRIAL"/>
    <property type="match status" value="1"/>
</dbReference>
<accession>F8KSW7</accession>
<keyword evidence="18" id="KW-1185">Reference proteome</keyword>
<dbReference type="Pfam" id="PF02096">
    <property type="entry name" value="60KD_IMP"/>
    <property type="match status" value="1"/>
</dbReference>
<dbReference type="GO" id="GO:0005886">
    <property type="term" value="C:plasma membrane"/>
    <property type="evidence" value="ECO:0007669"/>
    <property type="project" value="UniProtKB-SubCell"/>
</dbReference>
<feature type="transmembrane region" description="Helical" evidence="13">
    <location>
        <begin position="498"/>
        <end position="520"/>
    </location>
</feature>
<evidence type="ECO:0000256" key="8">
    <source>
        <dbReference type="ARBA" id="ARBA00022989"/>
    </source>
</evidence>
<dbReference type="AlphaFoldDB" id="F8KSW7"/>
<name>F8KSW7_HELBC</name>
<feature type="domain" description="Membrane insertase YidC N-terminal" evidence="16">
    <location>
        <begin position="156"/>
        <end position="343"/>
    </location>
</feature>
<evidence type="ECO:0000256" key="3">
    <source>
        <dbReference type="ARBA" id="ARBA00015325"/>
    </source>
</evidence>
<dbReference type="InterPro" id="IPR038221">
    <property type="entry name" value="YidC_periplasmic_sf"/>
</dbReference>
<comment type="subcellular location">
    <subcellularLocation>
        <location evidence="1 13">Cell inner membrane</location>
        <topology evidence="1 13">Multi-pass membrane protein</topology>
    </subcellularLocation>
</comment>
<feature type="transmembrane region" description="Helical" evidence="13">
    <location>
        <begin position="417"/>
        <end position="440"/>
    </location>
</feature>
<proteinExistence type="inferred from homology"/>
<dbReference type="PRINTS" id="PR00701">
    <property type="entry name" value="60KDINNERMP"/>
</dbReference>
<dbReference type="Pfam" id="PF14849">
    <property type="entry name" value="YidC_periplas"/>
    <property type="match status" value="1"/>
</dbReference>
<dbReference type="PANTHER" id="PTHR12428">
    <property type="entry name" value="OXA1"/>
    <property type="match status" value="1"/>
</dbReference>
<evidence type="ECO:0000256" key="1">
    <source>
        <dbReference type="ARBA" id="ARBA00004429"/>
    </source>
</evidence>
<sequence length="555" mass="62867">MKDNNLKLILAVALSFIFLTIYSYYFQQPTPTQKPTPTIQTQNNSAPTTPTSPTPQAPNHNANIQAPNATSPIIARVQSPEVEIEIDNLGRIAQVYLKNKKFIAPKQEDLIDHLKRLFGFNPKPLEPLSKLPLLGIDALKPLELRFVDTTLNQEAFKQSYHASTSTLEIDKHAKTLTLTQELPQLELKKILTFYPNLTYDLKIEITPKAGLLNSAYVLSNGSRPVADADGYAFHGVLLGTQDDKLEKLEDGKVKQTQSFHNLAFIASVDRYYTSLFFGKNLNALVDSQAGSKNPLPFLSFSGDTQLHGYIGPKDHRLLKQIAPELGDVVEYGIITFFARPVFLLLDYLYNYTHNWGWAIILLTLIVRIILYPLSYKGMVSMQKIKDLTPKMKEIQEKYKGDPQKMQMHLMQLYKKHGANPLGGCLPLLLQIPVFFAIYRVLYNAVELKSAGWILWIHDLSVMDPYLILPLLMGLSMYAHQVITPSTITDPTQAKIFKLLPVFFTLFLITFPAGLVLYWTINNVFSIIQQWIINLILEKRKAQQIEEHKPTATNKG</sequence>
<reference evidence="17 18" key="1">
    <citation type="journal article" date="2011" name="J. Bacteriol.">
        <title>Genome sequence of Helicobacter bizzozeronii strain CIII-1, an isolate from human gastric mucosa.</title>
        <authorList>
            <person name="Schott T."/>
            <person name="Rossi M."/>
            <person name="Hanninen M.L."/>
        </authorList>
    </citation>
    <scope>NUCLEOTIDE SEQUENCE [LARGE SCALE GENOMIC DNA]</scope>
    <source>
        <strain evidence="17 18">CIII-1</strain>
    </source>
</reference>
<evidence type="ECO:0000256" key="2">
    <source>
        <dbReference type="ARBA" id="ARBA00010527"/>
    </source>
</evidence>
<organism evidence="17 18">
    <name type="scientific">Helicobacter bizzozeronii (strain CIII-1)</name>
    <dbReference type="NCBI Taxonomy" id="1002804"/>
    <lineage>
        <taxon>Bacteria</taxon>
        <taxon>Pseudomonadati</taxon>
        <taxon>Campylobacterota</taxon>
        <taxon>Epsilonproteobacteria</taxon>
        <taxon>Campylobacterales</taxon>
        <taxon>Helicobacteraceae</taxon>
        <taxon>Helicobacter</taxon>
    </lineage>
</organism>
<dbReference type="GO" id="GO:0015031">
    <property type="term" value="P:protein transport"/>
    <property type="evidence" value="ECO:0007669"/>
    <property type="project" value="UniProtKB-KW"/>
</dbReference>
<keyword evidence="4 13" id="KW-0813">Transport</keyword>
<evidence type="ECO:0000256" key="12">
    <source>
        <dbReference type="ARBA" id="ARBA00033342"/>
    </source>
</evidence>
<dbReference type="CDD" id="cd20070">
    <property type="entry name" value="5TM_YidC_Alb3"/>
    <property type="match status" value="1"/>
</dbReference>
<feature type="region of interest" description="Disordered" evidence="14">
    <location>
        <begin position="32"/>
        <end position="66"/>
    </location>
</feature>
<dbReference type="Gene3D" id="2.70.98.90">
    <property type="match status" value="1"/>
</dbReference>
<dbReference type="EMBL" id="FR871757">
    <property type="protein sequence ID" value="CCB79901.1"/>
    <property type="molecule type" value="Genomic_DNA"/>
</dbReference>
<dbReference type="InterPro" id="IPR028053">
    <property type="entry name" value="Membr_insert_YidC_N"/>
</dbReference>
<dbReference type="eggNOG" id="COG0706">
    <property type="taxonomic scope" value="Bacteria"/>
</dbReference>
<keyword evidence="5 13" id="KW-1003">Cell membrane</keyword>
<dbReference type="Proteomes" id="UP000008387">
    <property type="component" value="Chromosome"/>
</dbReference>
<dbReference type="PRINTS" id="PR01900">
    <property type="entry name" value="YIDCPROTEIN"/>
</dbReference>
<feature type="domain" description="Membrane insertase YidC/Oxa/ALB C-terminal" evidence="15">
    <location>
        <begin position="355"/>
        <end position="533"/>
    </location>
</feature>
<protein>
    <recommendedName>
        <fullName evidence="3 13">Membrane protein insertase YidC</fullName>
    </recommendedName>
    <alternativeName>
        <fullName evidence="12 13">Foldase YidC</fullName>
    </alternativeName>
    <alternativeName>
        <fullName evidence="11 13">Membrane integrase YidC</fullName>
    </alternativeName>
    <alternativeName>
        <fullName evidence="13">Membrane protein YidC</fullName>
    </alternativeName>
</protein>
<comment type="similarity">
    <text evidence="2 13">Belongs to the OXA1/ALB3/YidC family. Type 1 subfamily.</text>
</comment>
<evidence type="ECO:0000313" key="17">
    <source>
        <dbReference type="EMBL" id="CCB79901.1"/>
    </source>
</evidence>
<evidence type="ECO:0000259" key="16">
    <source>
        <dbReference type="Pfam" id="PF14849"/>
    </source>
</evidence>
<evidence type="ECO:0000259" key="15">
    <source>
        <dbReference type="Pfam" id="PF02096"/>
    </source>
</evidence>
<keyword evidence="9 13" id="KW-0472">Membrane</keyword>
<evidence type="ECO:0000256" key="6">
    <source>
        <dbReference type="ARBA" id="ARBA00022692"/>
    </source>
</evidence>
<evidence type="ECO:0000256" key="9">
    <source>
        <dbReference type="ARBA" id="ARBA00023136"/>
    </source>
</evidence>
<dbReference type="NCBIfam" id="TIGR03592">
    <property type="entry name" value="yidC_oxa1_cterm"/>
    <property type="match status" value="1"/>
</dbReference>
<dbReference type="InterPro" id="IPR001708">
    <property type="entry name" value="YidC/ALB3/OXA1/COX18"/>
</dbReference>
<dbReference type="KEGG" id="hbi:HBZC1_09150"/>
<feature type="compositionally biased region" description="Low complexity" evidence="14">
    <location>
        <begin position="32"/>
        <end position="49"/>
    </location>
</feature>
<dbReference type="InterPro" id="IPR028055">
    <property type="entry name" value="YidC/Oxa/ALB_C"/>
</dbReference>
<dbReference type="NCBIfam" id="TIGR03593">
    <property type="entry name" value="yidC_nterm"/>
    <property type="match status" value="1"/>
</dbReference>
<evidence type="ECO:0000313" key="18">
    <source>
        <dbReference type="Proteomes" id="UP000008387"/>
    </source>
</evidence>
<feature type="transmembrane region" description="Helical" evidence="13">
    <location>
        <begin position="6"/>
        <end position="25"/>
    </location>
</feature>
<evidence type="ECO:0000256" key="5">
    <source>
        <dbReference type="ARBA" id="ARBA00022475"/>
    </source>
</evidence>
<dbReference type="HAMAP" id="MF_01810">
    <property type="entry name" value="YidC_type1"/>
    <property type="match status" value="1"/>
</dbReference>
<dbReference type="RefSeq" id="WP_013890354.1">
    <property type="nucleotide sequence ID" value="NC_015674.1"/>
</dbReference>
<keyword evidence="6 13" id="KW-0812">Transmembrane</keyword>
<evidence type="ECO:0000256" key="4">
    <source>
        <dbReference type="ARBA" id="ARBA00022448"/>
    </source>
</evidence>
<evidence type="ECO:0000256" key="11">
    <source>
        <dbReference type="ARBA" id="ARBA00033245"/>
    </source>
</evidence>
<dbReference type="STRING" id="1002804.HBZC1_09150"/>
<dbReference type="GO" id="GO:0032977">
    <property type="term" value="F:membrane insertase activity"/>
    <property type="evidence" value="ECO:0007669"/>
    <property type="project" value="InterPro"/>
</dbReference>
<dbReference type="CDD" id="cd19960">
    <property type="entry name" value="YidC_peri"/>
    <property type="match status" value="1"/>
</dbReference>
<comment type="subunit">
    <text evidence="13">Interacts with the Sec translocase complex via SecD. Specifically interacts with transmembrane segments of nascent integral membrane proteins during membrane integration.</text>
</comment>
<keyword evidence="7 13" id="KW-0653">Protein transport</keyword>
<dbReference type="GO" id="GO:0051205">
    <property type="term" value="P:protein insertion into membrane"/>
    <property type="evidence" value="ECO:0007669"/>
    <property type="project" value="TreeGrafter"/>
</dbReference>
<evidence type="ECO:0000256" key="14">
    <source>
        <dbReference type="SAM" id="MobiDB-lite"/>
    </source>
</evidence>
<dbReference type="InterPro" id="IPR019998">
    <property type="entry name" value="Membr_insert_YidC"/>
</dbReference>
<keyword evidence="10 13" id="KW-0143">Chaperone</keyword>
<keyword evidence="8 13" id="KW-1133">Transmembrane helix</keyword>
<comment type="function">
    <text evidence="13">Required for the insertion and/or proper folding and/or complex formation of integral membrane proteins into the membrane. Involved in integration of membrane proteins that insert both dependently and independently of the Sec translocase complex, as well as at least some lipoproteins. Aids folding of multispanning membrane proteins.</text>
</comment>